<evidence type="ECO:0000259" key="2">
    <source>
        <dbReference type="Pfam" id="PF20014"/>
    </source>
</evidence>
<comment type="caution">
    <text evidence="3">The sequence shown here is derived from an EMBL/GenBank/DDBJ whole genome shotgun (WGS) entry which is preliminary data.</text>
</comment>
<evidence type="ECO:0000259" key="1">
    <source>
        <dbReference type="Pfam" id="PF20013"/>
    </source>
</evidence>
<dbReference type="Pfam" id="PF20014">
    <property type="entry name" value="GAP1-M"/>
    <property type="match status" value="1"/>
</dbReference>
<feature type="domain" description="GTPase-associated protein 1 middle" evidence="2">
    <location>
        <begin position="116"/>
        <end position="198"/>
    </location>
</feature>
<dbReference type="AlphaFoldDB" id="A0A2V3DSN4"/>
<keyword evidence="4" id="KW-1185">Reference proteome</keyword>
<dbReference type="InterPro" id="IPR045401">
    <property type="entry name" value="GAP1-M"/>
</dbReference>
<name>A0A2V3DSN4_9MICC</name>
<evidence type="ECO:0000313" key="3">
    <source>
        <dbReference type="EMBL" id="PXA65896.1"/>
    </source>
</evidence>
<sequence>MVAPNDFPGSAEIAAMPRRFTHVRDESGQGRYWHAVMAGADTSGRPGNVFSHVLVDRNPENASPGIRPIQWWNSPELLRPYGAEQVNGAKLPVFSAGAFAPGLGASSVLDFLFAQNVWRAGVLAVLLDAVSGAMRGGPGVVLVADSTNNAALWTAAVSFLCSPHFARQLNFSLFERAASLETVFARGVHLACVPREDAPLLGELSGIVILDEAETPNMGDVGGHPHTTAAGSTISATYWGTLAQDAVASRETTQEVMAELDHVSARLGETGADPSWPLALTAVRQPHIFADAAAEAVVVLTMSSPPSLRNDGELLAQTLAAISASGSVHAQDAWNELFRGETSELVRETLVQTYLERALNDVDWLELPGSVPLPEDYRVEVNTASLKALARSTILGLRTRLAEQSSRQSVLTAPGVLDFVASCQLIDLSARADAELADATEEIIERVIGAVIDFDDEAQALAEMNGPLRSGDVARRFLDGVARTGRFEQSLPGNRMPAVFRDWLFPGVPQAVVPQELSRNGMKLDPMIVEVALWRCVNGQGAVDKARVVAAVGLMETFSGTQEPELLPQLLFNQATAWNGEELWLVEKRCPKELPGELFYTVLLEEPWSQGLAELCKLVSMRGVQDITPLEAELANLRRASEDQAPGGTGLAHSWAQGSPDVVYEKAVMFVRTLDNTLTGLGRMLGPGSVSALLVVATVIVLGSDKPFGPWPHALKQQLSSLGRMADPGIANALGRCVETSCLSIADAEHLGRIALYIQPGFPVGAGLEERYLGGIRVPLNGSYVPVLEVPLRKVLATMPLYDLDGAAAATLEVIREGLPETESDRQREKAFQKREKMFSVWWHQLCTESGRMAAEQDRPAFRESIKSIKSALWKDR</sequence>
<proteinExistence type="predicted"/>
<accession>A0A2V3DSN4</accession>
<reference evidence="3 4" key="1">
    <citation type="submission" date="2018-05" db="EMBL/GenBank/DDBJ databases">
        <title>Genetic diversity of glacier-inhabiting Cryobacterium bacteria in China and description of Cryobacterium mengkeensis sp. nov. and Arthrobacter glacialis sp. nov.</title>
        <authorList>
            <person name="Liu Q."/>
            <person name="Xin Y.-H."/>
        </authorList>
    </citation>
    <scope>NUCLEOTIDE SEQUENCE [LARGE SCALE GENOMIC DNA]</scope>
    <source>
        <strain evidence="3 4">GP3</strain>
    </source>
</reference>
<dbReference type="InterPro" id="IPR045402">
    <property type="entry name" value="GAP1-N2"/>
</dbReference>
<gene>
    <name evidence="3" type="ORF">CVS29_07715</name>
</gene>
<dbReference type="Proteomes" id="UP000246303">
    <property type="component" value="Unassembled WGS sequence"/>
</dbReference>
<organism evidence="3 4">
    <name type="scientific">Arthrobacter psychrochitiniphilus</name>
    <dbReference type="NCBI Taxonomy" id="291045"/>
    <lineage>
        <taxon>Bacteria</taxon>
        <taxon>Bacillati</taxon>
        <taxon>Actinomycetota</taxon>
        <taxon>Actinomycetes</taxon>
        <taxon>Micrococcales</taxon>
        <taxon>Micrococcaceae</taxon>
        <taxon>Arthrobacter</taxon>
    </lineage>
</organism>
<protein>
    <submittedName>
        <fullName evidence="3">Uncharacterized protein</fullName>
    </submittedName>
</protein>
<evidence type="ECO:0000313" key="4">
    <source>
        <dbReference type="Proteomes" id="UP000246303"/>
    </source>
</evidence>
<feature type="domain" description="GTPase-associated protein 1 N-terminal" evidence="1">
    <location>
        <begin position="5"/>
        <end position="92"/>
    </location>
</feature>
<dbReference type="Pfam" id="PF20013">
    <property type="entry name" value="GAP1-N2"/>
    <property type="match status" value="1"/>
</dbReference>
<dbReference type="EMBL" id="QHLZ01000004">
    <property type="protein sequence ID" value="PXA65896.1"/>
    <property type="molecule type" value="Genomic_DNA"/>
</dbReference>